<dbReference type="Proteomes" id="UP000277580">
    <property type="component" value="Unassembled WGS sequence"/>
</dbReference>
<organism evidence="2 3">
    <name type="scientific">Morchella conica CCBAS932</name>
    <dbReference type="NCBI Taxonomy" id="1392247"/>
    <lineage>
        <taxon>Eukaryota</taxon>
        <taxon>Fungi</taxon>
        <taxon>Dikarya</taxon>
        <taxon>Ascomycota</taxon>
        <taxon>Pezizomycotina</taxon>
        <taxon>Pezizomycetes</taxon>
        <taxon>Pezizales</taxon>
        <taxon>Morchellaceae</taxon>
        <taxon>Morchella</taxon>
    </lineage>
</organism>
<sequence length="345" mass="38358">MENPVFNELLVALPDWSARLKVLSARYPETFTPQPSRKRAPSLSICEDEPVKPCAKVTPAAEGSQAVTTVVGPHPLRQTPAAAAAAAAAAEEKEKLQQRKETEVPQECPPPPKQMSKMNAKPTPPKAKFSAINGPQIYYDGEAQKALFDCWTTLNAKRGQLRKEMMGIRRKKMMSLPITDYGYSDESDEEDGESEKKKETPEEKQARLEEEKRKAEEERIRLEREKKAAEVLEYIDSCLDKAAKGCENAAFLWLKGEACSGHVNFIVGRMQDAVERIKAEIAKAAEPKPEPVEKIEPDEGLGDDDEGLGDDVYMEDAGQPQTIKVDSRPEHRIARPIRRAGGFMA</sequence>
<dbReference type="OrthoDB" id="5387651at2759"/>
<dbReference type="EMBL" id="ML119144">
    <property type="protein sequence ID" value="RPB10221.1"/>
    <property type="molecule type" value="Genomic_DNA"/>
</dbReference>
<protein>
    <submittedName>
        <fullName evidence="2">Uncharacterized protein</fullName>
    </submittedName>
</protein>
<gene>
    <name evidence="2" type="ORF">P167DRAFT_607288</name>
</gene>
<proteinExistence type="predicted"/>
<evidence type="ECO:0000313" key="2">
    <source>
        <dbReference type="EMBL" id="RPB10221.1"/>
    </source>
</evidence>
<name>A0A3N4KPC9_9PEZI</name>
<feature type="compositionally biased region" description="Acidic residues" evidence="1">
    <location>
        <begin position="298"/>
        <end position="314"/>
    </location>
</feature>
<feature type="compositionally biased region" description="Basic and acidic residues" evidence="1">
    <location>
        <begin position="285"/>
        <end position="297"/>
    </location>
</feature>
<feature type="compositionally biased region" description="Acidic residues" evidence="1">
    <location>
        <begin position="183"/>
        <end position="193"/>
    </location>
</feature>
<feature type="region of interest" description="Disordered" evidence="1">
    <location>
        <begin position="285"/>
        <end position="314"/>
    </location>
</feature>
<feature type="region of interest" description="Disordered" evidence="1">
    <location>
        <begin position="179"/>
        <end position="218"/>
    </location>
</feature>
<evidence type="ECO:0000256" key="1">
    <source>
        <dbReference type="SAM" id="MobiDB-lite"/>
    </source>
</evidence>
<dbReference type="AlphaFoldDB" id="A0A3N4KPC9"/>
<feature type="compositionally biased region" description="Basic and acidic residues" evidence="1">
    <location>
        <begin position="194"/>
        <end position="218"/>
    </location>
</feature>
<feature type="region of interest" description="Disordered" evidence="1">
    <location>
        <begin position="87"/>
        <end position="126"/>
    </location>
</feature>
<evidence type="ECO:0000313" key="3">
    <source>
        <dbReference type="Proteomes" id="UP000277580"/>
    </source>
</evidence>
<feature type="compositionally biased region" description="Basic and acidic residues" evidence="1">
    <location>
        <begin position="90"/>
        <end position="103"/>
    </location>
</feature>
<reference evidence="2 3" key="1">
    <citation type="journal article" date="2018" name="Nat. Ecol. Evol.">
        <title>Pezizomycetes genomes reveal the molecular basis of ectomycorrhizal truffle lifestyle.</title>
        <authorList>
            <person name="Murat C."/>
            <person name="Payen T."/>
            <person name="Noel B."/>
            <person name="Kuo A."/>
            <person name="Morin E."/>
            <person name="Chen J."/>
            <person name="Kohler A."/>
            <person name="Krizsan K."/>
            <person name="Balestrini R."/>
            <person name="Da Silva C."/>
            <person name="Montanini B."/>
            <person name="Hainaut M."/>
            <person name="Levati E."/>
            <person name="Barry K.W."/>
            <person name="Belfiori B."/>
            <person name="Cichocki N."/>
            <person name="Clum A."/>
            <person name="Dockter R.B."/>
            <person name="Fauchery L."/>
            <person name="Guy J."/>
            <person name="Iotti M."/>
            <person name="Le Tacon F."/>
            <person name="Lindquist E.A."/>
            <person name="Lipzen A."/>
            <person name="Malagnac F."/>
            <person name="Mello A."/>
            <person name="Molinier V."/>
            <person name="Miyauchi S."/>
            <person name="Poulain J."/>
            <person name="Riccioni C."/>
            <person name="Rubini A."/>
            <person name="Sitrit Y."/>
            <person name="Splivallo R."/>
            <person name="Traeger S."/>
            <person name="Wang M."/>
            <person name="Zifcakova L."/>
            <person name="Wipf D."/>
            <person name="Zambonelli A."/>
            <person name="Paolocci F."/>
            <person name="Nowrousian M."/>
            <person name="Ottonello S."/>
            <person name="Baldrian P."/>
            <person name="Spatafora J.W."/>
            <person name="Henrissat B."/>
            <person name="Nagy L.G."/>
            <person name="Aury J.M."/>
            <person name="Wincker P."/>
            <person name="Grigoriev I.V."/>
            <person name="Bonfante P."/>
            <person name="Martin F.M."/>
        </authorList>
    </citation>
    <scope>NUCLEOTIDE SEQUENCE [LARGE SCALE GENOMIC DNA]</scope>
    <source>
        <strain evidence="2 3">CCBAS932</strain>
    </source>
</reference>
<keyword evidence="3" id="KW-1185">Reference proteome</keyword>
<dbReference type="InParanoid" id="A0A3N4KPC9"/>
<accession>A0A3N4KPC9</accession>